<gene>
    <name evidence="13" type="ORF">TBRA_LOCUS7736</name>
</gene>
<evidence type="ECO:0000256" key="9">
    <source>
        <dbReference type="ARBA" id="ARBA00023136"/>
    </source>
</evidence>
<keyword evidence="8 12" id="KW-1133">Transmembrane helix</keyword>
<keyword evidence="5" id="KW-0256">Endoplasmic reticulum</keyword>
<dbReference type="PRINTS" id="PR00660">
    <property type="entry name" value="ERLUMENR"/>
</dbReference>
<evidence type="ECO:0008006" key="15">
    <source>
        <dbReference type="Google" id="ProtNLM"/>
    </source>
</evidence>
<evidence type="ECO:0000256" key="12">
    <source>
        <dbReference type="SAM" id="Phobius"/>
    </source>
</evidence>
<accession>A0A6H5IFR6</accession>
<dbReference type="InterPro" id="IPR000133">
    <property type="entry name" value="ER_ret_rcpt"/>
</dbReference>
<keyword evidence="14" id="KW-1185">Reference proteome</keyword>
<evidence type="ECO:0000256" key="10">
    <source>
        <dbReference type="ARBA" id="ARBA00023170"/>
    </source>
</evidence>
<evidence type="ECO:0000256" key="6">
    <source>
        <dbReference type="ARBA" id="ARBA00022892"/>
    </source>
</evidence>
<feature type="transmembrane region" description="Helical" evidence="12">
    <location>
        <begin position="189"/>
        <end position="210"/>
    </location>
</feature>
<reference evidence="13 14" key="1">
    <citation type="submission" date="2020-02" db="EMBL/GenBank/DDBJ databases">
        <authorList>
            <person name="Ferguson B K."/>
        </authorList>
    </citation>
    <scope>NUCLEOTIDE SEQUENCE [LARGE SCALE GENOMIC DNA]</scope>
</reference>
<evidence type="ECO:0000256" key="7">
    <source>
        <dbReference type="ARBA" id="ARBA00022927"/>
    </source>
</evidence>
<evidence type="ECO:0000313" key="14">
    <source>
        <dbReference type="Proteomes" id="UP000479190"/>
    </source>
</evidence>
<comment type="similarity">
    <text evidence="2">Belongs to the ERD2 family.</text>
</comment>
<comment type="subcellular location">
    <subcellularLocation>
        <location evidence="1">Endoplasmic reticulum membrane</location>
        <topology evidence="1">Multi-pass membrane protein</topology>
    </subcellularLocation>
</comment>
<evidence type="ECO:0000256" key="11">
    <source>
        <dbReference type="SAM" id="MobiDB-lite"/>
    </source>
</evidence>
<feature type="transmembrane region" description="Helical" evidence="12">
    <location>
        <begin position="137"/>
        <end position="153"/>
    </location>
</feature>
<dbReference type="Pfam" id="PF00810">
    <property type="entry name" value="ER_lumen_recept"/>
    <property type="match status" value="1"/>
</dbReference>
<protein>
    <recommendedName>
        <fullName evidence="15">ER lumen protein-retaining receptor</fullName>
    </recommendedName>
</protein>
<dbReference type="AlphaFoldDB" id="A0A6H5IFR6"/>
<evidence type="ECO:0000256" key="3">
    <source>
        <dbReference type="ARBA" id="ARBA00022448"/>
    </source>
</evidence>
<keyword evidence="3" id="KW-0813">Transport</keyword>
<dbReference type="EMBL" id="CADCXV010000802">
    <property type="protein sequence ID" value="CAB0035853.1"/>
    <property type="molecule type" value="Genomic_DNA"/>
</dbReference>
<dbReference type="OrthoDB" id="7694678at2759"/>
<feature type="compositionally biased region" description="Polar residues" evidence="11">
    <location>
        <begin position="272"/>
        <end position="283"/>
    </location>
</feature>
<evidence type="ECO:0000256" key="5">
    <source>
        <dbReference type="ARBA" id="ARBA00022824"/>
    </source>
</evidence>
<evidence type="ECO:0000256" key="1">
    <source>
        <dbReference type="ARBA" id="ARBA00004477"/>
    </source>
</evidence>
<dbReference type="GO" id="GO:0046923">
    <property type="term" value="F:ER retention sequence binding"/>
    <property type="evidence" value="ECO:0007669"/>
    <property type="project" value="InterPro"/>
</dbReference>
<dbReference type="GO" id="GO:0016192">
    <property type="term" value="P:vesicle-mediated transport"/>
    <property type="evidence" value="ECO:0007669"/>
    <property type="project" value="UniProtKB-KW"/>
</dbReference>
<dbReference type="GO" id="GO:0005789">
    <property type="term" value="C:endoplasmic reticulum membrane"/>
    <property type="evidence" value="ECO:0007669"/>
    <property type="project" value="UniProtKB-SubCell"/>
</dbReference>
<keyword evidence="10" id="KW-0675">Receptor</keyword>
<proteinExistence type="inferred from homology"/>
<dbReference type="Proteomes" id="UP000479190">
    <property type="component" value="Unassembled WGS sequence"/>
</dbReference>
<feature type="transmembrane region" description="Helical" evidence="12">
    <location>
        <begin position="159"/>
        <end position="182"/>
    </location>
</feature>
<dbReference type="GO" id="GO:0006621">
    <property type="term" value="P:protein retention in ER lumen"/>
    <property type="evidence" value="ECO:0007669"/>
    <property type="project" value="InterPro"/>
</dbReference>
<feature type="region of interest" description="Disordered" evidence="11">
    <location>
        <begin position="322"/>
        <end position="343"/>
    </location>
</feature>
<keyword evidence="9 12" id="KW-0472">Membrane</keyword>
<feature type="transmembrane region" description="Helical" evidence="12">
    <location>
        <begin position="108"/>
        <end position="125"/>
    </location>
</feature>
<keyword evidence="6" id="KW-0931">ER-Golgi transport</keyword>
<evidence type="ECO:0000256" key="2">
    <source>
        <dbReference type="ARBA" id="ARBA00010120"/>
    </source>
</evidence>
<keyword evidence="7" id="KW-0653">Protein transport</keyword>
<dbReference type="PANTHER" id="PTHR10585">
    <property type="entry name" value="ER LUMEN PROTEIN RETAINING RECEPTOR"/>
    <property type="match status" value="1"/>
</dbReference>
<keyword evidence="4 12" id="KW-0812">Transmembrane</keyword>
<dbReference type="GO" id="GO:0015031">
    <property type="term" value="P:protein transport"/>
    <property type="evidence" value="ECO:0007669"/>
    <property type="project" value="UniProtKB-KW"/>
</dbReference>
<feature type="region of interest" description="Disordered" evidence="11">
    <location>
        <begin position="259"/>
        <end position="289"/>
    </location>
</feature>
<organism evidence="13 14">
    <name type="scientific">Trichogramma brassicae</name>
    <dbReference type="NCBI Taxonomy" id="86971"/>
    <lineage>
        <taxon>Eukaryota</taxon>
        <taxon>Metazoa</taxon>
        <taxon>Ecdysozoa</taxon>
        <taxon>Arthropoda</taxon>
        <taxon>Hexapoda</taxon>
        <taxon>Insecta</taxon>
        <taxon>Pterygota</taxon>
        <taxon>Neoptera</taxon>
        <taxon>Endopterygota</taxon>
        <taxon>Hymenoptera</taxon>
        <taxon>Apocrita</taxon>
        <taxon>Proctotrupomorpha</taxon>
        <taxon>Chalcidoidea</taxon>
        <taxon>Trichogrammatidae</taxon>
        <taxon>Trichogramma</taxon>
    </lineage>
</organism>
<evidence type="ECO:0000313" key="13">
    <source>
        <dbReference type="EMBL" id="CAB0035853.1"/>
    </source>
</evidence>
<evidence type="ECO:0000256" key="8">
    <source>
        <dbReference type="ARBA" id="ARBA00022989"/>
    </source>
</evidence>
<evidence type="ECO:0000256" key="4">
    <source>
        <dbReference type="ARBA" id="ARBA00022692"/>
    </source>
</evidence>
<name>A0A6H5IFR6_9HYME</name>
<sequence length="343" mass="38615">METELRAEVGDPVSSDICREHLGSHTRHGIYSQERLGVGCTCTVYISVRFGARSVQRQPLPTSVVPSRIQHRRRISGKTQLLHALVFTARFMDLTVTHVSVYHTILKIVYVLTSYLTVLTIFLLFRRTYERKFDAFRMELLMLPCAVFSLFLSERFETVAVLQTFGLFLQSVAIVPQVYLVSKRKQVEAVVVSYVACLGLHLGCYISHWLYVYVKHSQVDRIAVSSGIVQLLFYCDFFARNLPILKAKRSLADVEQQRQHRVQDTGCDANPDGSSQATNSSTRDPAAISAAAASTDRVTSFDETAAQPAATSHHHSYKLRLEQLAKDRGSDSDEKVEDNLPTR</sequence>